<reference evidence="4" key="1">
    <citation type="submission" date="2017-02" db="UniProtKB">
        <authorList>
            <consortium name="WormBaseParasite"/>
        </authorList>
    </citation>
    <scope>IDENTIFICATION</scope>
</reference>
<evidence type="ECO:0000313" key="3">
    <source>
        <dbReference type="Proteomes" id="UP000038045"/>
    </source>
</evidence>
<name>A0A0N4Z130_PARTI</name>
<feature type="region of interest" description="Disordered" evidence="1">
    <location>
        <begin position="194"/>
        <end position="216"/>
    </location>
</feature>
<dbReference type="PROSITE" id="PS00028">
    <property type="entry name" value="ZINC_FINGER_C2H2_1"/>
    <property type="match status" value="1"/>
</dbReference>
<evidence type="ECO:0000259" key="2">
    <source>
        <dbReference type="PROSITE" id="PS00028"/>
    </source>
</evidence>
<protein>
    <submittedName>
        <fullName evidence="4">C2H2-type domain-containing protein</fullName>
    </submittedName>
</protein>
<sequence>MICSDFQCMECGLFIKNYVDFMTHVSKNHQRKYLVSCPYKGCSYKSGSRIASISHVQKVHLKYHGCDSKKLYYGEMSKDVKREQFDIFKKENIESCKVLLELVKYYLPVNMYGDFEECLKNYLPEFERFLSTNKSLKLSNKFTNIVEKKKSEKQSSGDTGIIKLESSTPNRDRLKNMENQMDLNETFIDSNGQLRRKRKEISGEEKTHKLQRIGSN</sequence>
<dbReference type="Proteomes" id="UP000038045">
    <property type="component" value="Unplaced"/>
</dbReference>
<evidence type="ECO:0000256" key="1">
    <source>
        <dbReference type="SAM" id="MobiDB-lite"/>
    </source>
</evidence>
<proteinExistence type="predicted"/>
<feature type="domain" description="C2H2-type" evidence="2">
    <location>
        <begin position="8"/>
        <end position="29"/>
    </location>
</feature>
<dbReference type="WBParaSite" id="PTRK_0000040700.1">
    <property type="protein sequence ID" value="PTRK_0000040700.1"/>
    <property type="gene ID" value="PTRK_0000040700"/>
</dbReference>
<dbReference type="SMART" id="SM00355">
    <property type="entry name" value="ZnF_C2H2"/>
    <property type="match status" value="2"/>
</dbReference>
<accession>A0A0N4Z130</accession>
<dbReference type="AlphaFoldDB" id="A0A0N4Z130"/>
<evidence type="ECO:0000313" key="4">
    <source>
        <dbReference type="WBParaSite" id="PTRK_0000040700.1"/>
    </source>
</evidence>
<dbReference type="InterPro" id="IPR013087">
    <property type="entry name" value="Znf_C2H2_type"/>
</dbReference>
<dbReference type="STRING" id="131310.A0A0N4Z130"/>
<keyword evidence="3" id="KW-1185">Reference proteome</keyword>
<organism evidence="3 4">
    <name type="scientific">Parastrongyloides trichosuri</name>
    <name type="common">Possum-specific nematode worm</name>
    <dbReference type="NCBI Taxonomy" id="131310"/>
    <lineage>
        <taxon>Eukaryota</taxon>
        <taxon>Metazoa</taxon>
        <taxon>Ecdysozoa</taxon>
        <taxon>Nematoda</taxon>
        <taxon>Chromadorea</taxon>
        <taxon>Rhabditida</taxon>
        <taxon>Tylenchina</taxon>
        <taxon>Panagrolaimomorpha</taxon>
        <taxon>Strongyloidoidea</taxon>
        <taxon>Strongyloididae</taxon>
        <taxon>Parastrongyloides</taxon>
    </lineage>
</organism>